<dbReference type="RefSeq" id="WP_180570612.1">
    <property type="nucleotide sequence ID" value="NZ_JACCKB010000046.1"/>
</dbReference>
<dbReference type="AlphaFoldDB" id="A0A853IDI1"/>
<dbReference type="GO" id="GO:0008643">
    <property type="term" value="P:carbohydrate transport"/>
    <property type="evidence" value="ECO:0007669"/>
    <property type="project" value="InterPro"/>
</dbReference>
<gene>
    <name evidence="2" type="ORF">H0A36_21565</name>
</gene>
<comment type="caution">
    <text evidence="2">The sequence shown here is derived from an EMBL/GenBank/DDBJ whole genome shotgun (WGS) entry which is preliminary data.</text>
</comment>
<organism evidence="2 3">
    <name type="scientific">Spartinivicinus marinus</name>
    <dbReference type="NCBI Taxonomy" id="2994442"/>
    <lineage>
        <taxon>Bacteria</taxon>
        <taxon>Pseudomonadati</taxon>
        <taxon>Pseudomonadota</taxon>
        <taxon>Gammaproteobacteria</taxon>
        <taxon>Oceanospirillales</taxon>
        <taxon>Zooshikellaceae</taxon>
        <taxon>Spartinivicinus</taxon>
    </lineage>
</organism>
<dbReference type="InterPro" id="IPR010794">
    <property type="entry name" value="MalM"/>
</dbReference>
<feature type="transmembrane region" description="Helical" evidence="1">
    <location>
        <begin position="7"/>
        <end position="28"/>
    </location>
</feature>
<accession>A0A853IDI1</accession>
<evidence type="ECO:0000256" key="1">
    <source>
        <dbReference type="SAM" id="Phobius"/>
    </source>
</evidence>
<evidence type="ECO:0000313" key="2">
    <source>
        <dbReference type="EMBL" id="NYZ68608.1"/>
    </source>
</evidence>
<proteinExistence type="predicted"/>
<reference evidence="2 3" key="1">
    <citation type="submission" date="2020-07" db="EMBL/GenBank/DDBJ databases">
        <title>Endozoicomonas sp. nov., isolated from sediment.</title>
        <authorList>
            <person name="Gu T."/>
        </authorList>
    </citation>
    <scope>NUCLEOTIDE SEQUENCE [LARGE SCALE GENOMIC DNA]</scope>
    <source>
        <strain evidence="2 3">SM1973</strain>
    </source>
</reference>
<dbReference type="Proteomes" id="UP000569732">
    <property type="component" value="Unassembled WGS sequence"/>
</dbReference>
<evidence type="ECO:0000313" key="3">
    <source>
        <dbReference type="Proteomes" id="UP000569732"/>
    </source>
</evidence>
<protein>
    <submittedName>
        <fullName evidence="2">Transcriptional regulator</fullName>
    </submittedName>
</protein>
<keyword evidence="3" id="KW-1185">Reference proteome</keyword>
<dbReference type="Pfam" id="PF07148">
    <property type="entry name" value="MalM"/>
    <property type="match status" value="1"/>
</dbReference>
<keyword evidence="1" id="KW-0472">Membrane</keyword>
<keyword evidence="1" id="KW-0812">Transmembrane</keyword>
<sequence>MAIKYKIQFIVGAVLIVYSITGWTSAVISKATQQQVSQVSTALKSASSCCSSLANLQYQPLEANKTTDIVIDSGSPVFEFDTGKSYLAAYKLPVNQRSMQIKLYSKAGKTVYSPSVLLLDSEFRITRILADEDFIYRPAWGFKTDSIDGTFRIDRSQPGNPYNEMYLVVFTTAEQMQGQTTLVHPAKAFAKARYNQPPDIPDPIALHSPTGHIELMVEEEGNSFYEKKPYIPKFYTPSAVQSVVKQPISSHQVQPETQHYFEQAINKALQQGDVSKALNYVEEAERVGIKNIRQYFIERVQPKK</sequence>
<name>A0A853IDI1_9GAMM</name>
<keyword evidence="1" id="KW-1133">Transmembrane helix</keyword>
<dbReference type="EMBL" id="JACCKB010000046">
    <property type="protein sequence ID" value="NYZ68608.1"/>
    <property type="molecule type" value="Genomic_DNA"/>
</dbReference>
<dbReference type="GO" id="GO:0042597">
    <property type="term" value="C:periplasmic space"/>
    <property type="evidence" value="ECO:0007669"/>
    <property type="project" value="InterPro"/>
</dbReference>